<dbReference type="Proteomes" id="UP000516421">
    <property type="component" value="Chromosome"/>
</dbReference>
<dbReference type="Pfam" id="PF13613">
    <property type="entry name" value="HTH_Tnp_4"/>
    <property type="match status" value="1"/>
</dbReference>
<feature type="domain" description="DDE Tnp4" evidence="3">
    <location>
        <begin position="104"/>
        <end position="232"/>
    </location>
</feature>
<protein>
    <submittedName>
        <fullName evidence="5">Transposase</fullName>
    </submittedName>
</protein>
<dbReference type="GO" id="GO:0046872">
    <property type="term" value="F:metal ion binding"/>
    <property type="evidence" value="ECO:0007669"/>
    <property type="project" value="UniProtKB-KW"/>
</dbReference>
<keyword evidence="6" id="KW-1185">Reference proteome</keyword>
<evidence type="ECO:0000313" key="5">
    <source>
        <dbReference type="EMBL" id="QNV39741.1"/>
    </source>
</evidence>
<reference evidence="5 6" key="1">
    <citation type="submission" date="2020-09" db="EMBL/GenBank/DDBJ databases">
        <title>Investigation of environmental microbe.</title>
        <authorList>
            <person name="Ou Y."/>
            <person name="Kang Q."/>
        </authorList>
    </citation>
    <scope>NUCLEOTIDE SEQUENCE [LARGE SCALE GENOMIC DNA]</scope>
    <source>
        <strain evidence="5 6">KJZ-9</strain>
    </source>
</reference>
<evidence type="ECO:0000259" key="4">
    <source>
        <dbReference type="Pfam" id="PF13613"/>
    </source>
</evidence>
<dbReference type="Pfam" id="PF13359">
    <property type="entry name" value="DDE_Tnp_4"/>
    <property type="match status" value="1"/>
</dbReference>
<keyword evidence="2" id="KW-0479">Metal-binding</keyword>
<dbReference type="InterPro" id="IPR027806">
    <property type="entry name" value="HARBI1_dom"/>
</dbReference>
<dbReference type="InterPro" id="IPR027805">
    <property type="entry name" value="Transposase_HTH_dom"/>
</dbReference>
<evidence type="ECO:0000256" key="1">
    <source>
        <dbReference type="ARBA" id="ARBA00001968"/>
    </source>
</evidence>
<name>A0A7H2BJ95_9MICC</name>
<feature type="domain" description="Transposase Helix-turn-helix" evidence="4">
    <location>
        <begin position="41"/>
        <end position="81"/>
    </location>
</feature>
<dbReference type="AlphaFoldDB" id="A0A7H2BJ95"/>
<dbReference type="KEGG" id="rama:IDM48_10370"/>
<comment type="cofactor">
    <cofactor evidence="1">
        <name>a divalent metal cation</name>
        <dbReference type="ChEBI" id="CHEBI:60240"/>
    </cofactor>
</comment>
<organism evidence="5 6">
    <name type="scientific">Rothia amarae</name>
    <dbReference type="NCBI Taxonomy" id="169480"/>
    <lineage>
        <taxon>Bacteria</taxon>
        <taxon>Bacillati</taxon>
        <taxon>Actinomycetota</taxon>
        <taxon>Actinomycetes</taxon>
        <taxon>Micrococcales</taxon>
        <taxon>Micrococcaceae</taxon>
        <taxon>Rothia</taxon>
    </lineage>
</organism>
<evidence type="ECO:0000256" key="2">
    <source>
        <dbReference type="ARBA" id="ARBA00022723"/>
    </source>
</evidence>
<dbReference type="RefSeq" id="WP_190617315.1">
    <property type="nucleotide sequence ID" value="NZ_CP061538.1"/>
</dbReference>
<proteinExistence type="predicted"/>
<gene>
    <name evidence="5" type="ORF">IDM48_10370</name>
</gene>
<sequence length="286" mass="32203">MHNKRTTGLTSAQFATLATALNKNLIWNQPGTRPRKTSLTQALKITLIYLRHNITEDLLADIFDLSQATVSRIINRIESALLKLTELKVPELESLKNVPGSLVIDGTLIPIWNWSSQGQILFSGKHRRTGFNHQVICTLDGRLLAITDPVPGARHDVYAFRFHQLGRFLGESTLADKGYIGLGLLTLTKRKAGARMRARVKENNRRINRLRSVVEWTIAQVKTWRVLHTGFRRPLGVYLRVFSSGAGADFLCGFGPLMNKPQWYKRIVLEKKGVRHSMSPRGCPAS</sequence>
<evidence type="ECO:0000259" key="3">
    <source>
        <dbReference type="Pfam" id="PF13359"/>
    </source>
</evidence>
<accession>A0A7H2BJ95</accession>
<evidence type="ECO:0000313" key="6">
    <source>
        <dbReference type="Proteomes" id="UP000516421"/>
    </source>
</evidence>
<dbReference type="EMBL" id="CP061538">
    <property type="protein sequence ID" value="QNV39741.1"/>
    <property type="molecule type" value="Genomic_DNA"/>
</dbReference>